<evidence type="ECO:0000313" key="2">
    <source>
        <dbReference type="EMBL" id="REH28651.1"/>
    </source>
</evidence>
<dbReference type="Pfam" id="PF26395">
    <property type="entry name" value="E2-CBASS"/>
    <property type="match status" value="1"/>
</dbReference>
<comment type="caution">
    <text evidence="2">The sequence shown here is derived from an EMBL/GenBank/DDBJ whole genome shotgun (WGS) entry which is preliminary data.</text>
</comment>
<name>A0A3E0GUS8_9PSEU</name>
<dbReference type="OrthoDB" id="4736406at2"/>
<proteinExistence type="predicted"/>
<evidence type="ECO:0000313" key="3">
    <source>
        <dbReference type="Proteomes" id="UP000256269"/>
    </source>
</evidence>
<dbReference type="EMBL" id="QUNO01000026">
    <property type="protein sequence ID" value="REH28651.1"/>
    <property type="molecule type" value="Genomic_DNA"/>
</dbReference>
<evidence type="ECO:0000259" key="1">
    <source>
        <dbReference type="Pfam" id="PF26395"/>
    </source>
</evidence>
<dbReference type="Proteomes" id="UP000256269">
    <property type="component" value="Unassembled WGS sequence"/>
</dbReference>
<dbReference type="InterPro" id="IPR058588">
    <property type="entry name" value="E2-CBASS"/>
</dbReference>
<feature type="domain" description="Type II CBASS E2 protein" evidence="1">
    <location>
        <begin position="16"/>
        <end position="132"/>
    </location>
</feature>
<keyword evidence="3" id="KW-1185">Reference proteome</keyword>
<protein>
    <recommendedName>
        <fullName evidence="1">Type II CBASS E2 protein domain-containing protein</fullName>
    </recommendedName>
</protein>
<accession>A0A3E0GUS8</accession>
<sequence length="145" mass="16735">MSTADRWVSLALQAFDLRALLPTAQSRIRHQTSTLTSVFELQPATASCRYTVHLRYRLGWRPEVRVIDPALCTREGVDRIPHTFDNDLLCLHLDDEWRPTMRLADTIVPWASEWLFYYELWLTTGAWHGGGHGEQPQVTAESFHS</sequence>
<reference evidence="2 3" key="1">
    <citation type="submission" date="2018-08" db="EMBL/GenBank/DDBJ databases">
        <title>Genomic Encyclopedia of Archaeal and Bacterial Type Strains, Phase II (KMG-II): from individual species to whole genera.</title>
        <authorList>
            <person name="Goeker M."/>
        </authorList>
    </citation>
    <scope>NUCLEOTIDE SEQUENCE [LARGE SCALE GENOMIC DNA]</scope>
    <source>
        <strain evidence="2 3">DSM 45791</strain>
    </source>
</reference>
<dbReference type="RefSeq" id="WP_116181431.1">
    <property type="nucleotide sequence ID" value="NZ_CP144375.1"/>
</dbReference>
<organism evidence="2 3">
    <name type="scientific">Kutzneria buriramensis</name>
    <dbReference type="NCBI Taxonomy" id="1045776"/>
    <lineage>
        <taxon>Bacteria</taxon>
        <taxon>Bacillati</taxon>
        <taxon>Actinomycetota</taxon>
        <taxon>Actinomycetes</taxon>
        <taxon>Pseudonocardiales</taxon>
        <taxon>Pseudonocardiaceae</taxon>
        <taxon>Kutzneria</taxon>
    </lineage>
</organism>
<gene>
    <name evidence="2" type="ORF">BCF44_12693</name>
</gene>
<dbReference type="AlphaFoldDB" id="A0A3E0GUS8"/>